<dbReference type="EMBL" id="MPUH01000260">
    <property type="protein sequence ID" value="OMJ84716.1"/>
    <property type="molecule type" value="Genomic_DNA"/>
</dbReference>
<sequence>MINNPHRTKHEVYASIGSSSPISYASRVHSPGVSRSINLLPPRSRQYKSPNSTPTTSPMPSKILSFDEVSQCYSDKKESKPKDYTYYLKQKIQIQEKRIQLLEEENKRLASLKIPENWEKELIKRNDDIRKLENQLKYFKELAAEKSESDRLLDTIVEKENKISQLELEVSELNQKIIESERKIDAVIKENKTLLQDQDNHENCLRKEECEILLNQIQELEDSLEKQAKESKALKEENHKLKTEIQPGSLMYFSQDINKIRREMNKLARILEDFVAGKELTLKGLLGLDGEWKGEPIKQISIDIQSIKTDLNTILGIISDVHAEQCANIVCKPQ</sequence>
<evidence type="ECO:0000313" key="4">
    <source>
        <dbReference type="Proteomes" id="UP000187209"/>
    </source>
</evidence>
<feature type="region of interest" description="Disordered" evidence="2">
    <location>
        <begin position="33"/>
        <end position="61"/>
    </location>
</feature>
<keyword evidence="4" id="KW-1185">Reference proteome</keyword>
<gene>
    <name evidence="3" type="ORF">SteCoe_14105</name>
</gene>
<evidence type="ECO:0000256" key="1">
    <source>
        <dbReference type="SAM" id="Coils"/>
    </source>
</evidence>
<accession>A0A1R2C6T2</accession>
<protein>
    <submittedName>
        <fullName evidence="3">Uncharacterized protein</fullName>
    </submittedName>
</protein>
<dbReference type="OrthoDB" id="324924at2759"/>
<dbReference type="AlphaFoldDB" id="A0A1R2C6T2"/>
<evidence type="ECO:0000313" key="3">
    <source>
        <dbReference type="EMBL" id="OMJ84716.1"/>
    </source>
</evidence>
<keyword evidence="1" id="KW-0175">Coiled coil</keyword>
<organism evidence="3 4">
    <name type="scientific">Stentor coeruleus</name>
    <dbReference type="NCBI Taxonomy" id="5963"/>
    <lineage>
        <taxon>Eukaryota</taxon>
        <taxon>Sar</taxon>
        <taxon>Alveolata</taxon>
        <taxon>Ciliophora</taxon>
        <taxon>Postciliodesmatophora</taxon>
        <taxon>Heterotrichea</taxon>
        <taxon>Heterotrichida</taxon>
        <taxon>Stentoridae</taxon>
        <taxon>Stentor</taxon>
    </lineage>
</organism>
<feature type="coiled-coil region" evidence="1">
    <location>
        <begin position="92"/>
        <end position="244"/>
    </location>
</feature>
<comment type="caution">
    <text evidence="3">The sequence shown here is derived from an EMBL/GenBank/DDBJ whole genome shotgun (WGS) entry which is preliminary data.</text>
</comment>
<evidence type="ECO:0000256" key="2">
    <source>
        <dbReference type="SAM" id="MobiDB-lite"/>
    </source>
</evidence>
<feature type="compositionally biased region" description="Low complexity" evidence="2">
    <location>
        <begin position="49"/>
        <end position="61"/>
    </location>
</feature>
<reference evidence="3 4" key="1">
    <citation type="submission" date="2016-11" db="EMBL/GenBank/DDBJ databases">
        <title>The macronuclear genome of Stentor coeruleus: a giant cell with tiny introns.</title>
        <authorList>
            <person name="Slabodnick M."/>
            <person name="Ruby J.G."/>
            <person name="Reiff S.B."/>
            <person name="Swart E.C."/>
            <person name="Gosai S."/>
            <person name="Prabakaran S."/>
            <person name="Witkowska E."/>
            <person name="Larue G.E."/>
            <person name="Fisher S."/>
            <person name="Freeman R.M."/>
            <person name="Gunawardena J."/>
            <person name="Chu W."/>
            <person name="Stover N.A."/>
            <person name="Gregory B.D."/>
            <person name="Nowacki M."/>
            <person name="Derisi J."/>
            <person name="Roy S.W."/>
            <person name="Marshall W.F."/>
            <person name="Sood P."/>
        </authorList>
    </citation>
    <scope>NUCLEOTIDE SEQUENCE [LARGE SCALE GENOMIC DNA]</scope>
    <source>
        <strain evidence="3">WM001</strain>
    </source>
</reference>
<dbReference type="Proteomes" id="UP000187209">
    <property type="component" value="Unassembled WGS sequence"/>
</dbReference>
<name>A0A1R2C6T2_9CILI</name>
<proteinExistence type="predicted"/>